<evidence type="ECO:0000256" key="1">
    <source>
        <dbReference type="SAM" id="MobiDB-lite"/>
    </source>
</evidence>
<feature type="region of interest" description="Disordered" evidence="1">
    <location>
        <begin position="37"/>
        <end position="82"/>
    </location>
</feature>
<proteinExistence type="predicted"/>
<name>A0A9Q0GPK2_9MAGN</name>
<evidence type="ECO:0000313" key="2">
    <source>
        <dbReference type="EMBL" id="KAJ4942661.1"/>
    </source>
</evidence>
<dbReference type="EMBL" id="JAMYWD010001561">
    <property type="protein sequence ID" value="KAJ4942661.1"/>
    <property type="molecule type" value="Genomic_DNA"/>
</dbReference>
<gene>
    <name evidence="2" type="ORF">NE237_026722</name>
</gene>
<sequence length="105" mass="12482">MGRWEKILKYEAFVKWDVGKGEREKVSFGKIREERERAERRISGEKGRKPKEDLESDQIGRDGSKRGFGREGEQLKEPAKHETQGKLRLFPFGRFCHRFKRENCI</sequence>
<dbReference type="AlphaFoldDB" id="A0A9Q0GPK2"/>
<protein>
    <submittedName>
        <fullName evidence="2">Uncharacterized protein</fullName>
    </submittedName>
</protein>
<comment type="caution">
    <text evidence="2">The sequence shown here is derived from an EMBL/GenBank/DDBJ whole genome shotgun (WGS) entry which is preliminary data.</text>
</comment>
<keyword evidence="3" id="KW-1185">Reference proteome</keyword>
<accession>A0A9Q0GPK2</accession>
<dbReference type="Proteomes" id="UP001141806">
    <property type="component" value="Unassembled WGS sequence"/>
</dbReference>
<reference evidence="2" key="1">
    <citation type="journal article" date="2023" name="Plant J.">
        <title>The genome of the king protea, Protea cynaroides.</title>
        <authorList>
            <person name="Chang J."/>
            <person name="Duong T.A."/>
            <person name="Schoeman C."/>
            <person name="Ma X."/>
            <person name="Roodt D."/>
            <person name="Barker N."/>
            <person name="Li Z."/>
            <person name="Van de Peer Y."/>
            <person name="Mizrachi E."/>
        </authorList>
    </citation>
    <scope>NUCLEOTIDE SEQUENCE</scope>
    <source>
        <tissue evidence="2">Young leaves</tissue>
    </source>
</reference>
<evidence type="ECO:0000313" key="3">
    <source>
        <dbReference type="Proteomes" id="UP001141806"/>
    </source>
</evidence>
<organism evidence="2 3">
    <name type="scientific">Protea cynaroides</name>
    <dbReference type="NCBI Taxonomy" id="273540"/>
    <lineage>
        <taxon>Eukaryota</taxon>
        <taxon>Viridiplantae</taxon>
        <taxon>Streptophyta</taxon>
        <taxon>Embryophyta</taxon>
        <taxon>Tracheophyta</taxon>
        <taxon>Spermatophyta</taxon>
        <taxon>Magnoliopsida</taxon>
        <taxon>Proteales</taxon>
        <taxon>Proteaceae</taxon>
        <taxon>Protea</taxon>
    </lineage>
</organism>